<evidence type="ECO:0000256" key="2">
    <source>
        <dbReference type="SAM" id="MobiDB-lite"/>
    </source>
</evidence>
<dbReference type="RefSeq" id="XP_065459483.1">
    <property type="nucleotide sequence ID" value="XM_065603411.1"/>
</dbReference>
<evidence type="ECO:0000313" key="4">
    <source>
        <dbReference type="EMBL" id="WPB06753.1"/>
    </source>
</evidence>
<keyword evidence="5" id="KW-1185">Reference proteome</keyword>
<keyword evidence="1" id="KW-0863">Zinc-finger</keyword>
<keyword evidence="1" id="KW-0862">Zinc</keyword>
<accession>A0ABZ0P4J5</accession>
<dbReference type="InterPro" id="IPR013087">
    <property type="entry name" value="Znf_C2H2_type"/>
</dbReference>
<feature type="region of interest" description="Disordered" evidence="2">
    <location>
        <begin position="300"/>
        <end position="328"/>
    </location>
</feature>
<name>A0ABZ0P4J5_CERBT</name>
<dbReference type="Proteomes" id="UP001302367">
    <property type="component" value="Chromosome 8"/>
</dbReference>
<feature type="compositionally biased region" description="Basic and acidic residues" evidence="2">
    <location>
        <begin position="300"/>
        <end position="309"/>
    </location>
</feature>
<protein>
    <recommendedName>
        <fullName evidence="3">C2H2-type domain-containing protein</fullName>
    </recommendedName>
</protein>
<organism evidence="4 5">
    <name type="scientific">Cercospora beticola</name>
    <name type="common">Sugarbeet leaf spot fungus</name>
    <dbReference type="NCBI Taxonomy" id="122368"/>
    <lineage>
        <taxon>Eukaryota</taxon>
        <taxon>Fungi</taxon>
        <taxon>Dikarya</taxon>
        <taxon>Ascomycota</taxon>
        <taxon>Pezizomycotina</taxon>
        <taxon>Dothideomycetes</taxon>
        <taxon>Dothideomycetidae</taxon>
        <taxon>Mycosphaerellales</taxon>
        <taxon>Mycosphaerellaceae</taxon>
        <taxon>Cercospora</taxon>
    </lineage>
</organism>
<gene>
    <name evidence="4" type="ORF">RHO25_011413</name>
</gene>
<proteinExistence type="predicted"/>
<reference evidence="4 5" key="1">
    <citation type="submission" date="2023-09" db="EMBL/GenBank/DDBJ databases">
        <title>Complete-Gapless Cercospora beticola genome.</title>
        <authorList>
            <person name="Wyatt N.A."/>
            <person name="Spanner R.E."/>
            <person name="Bolton M.D."/>
        </authorList>
    </citation>
    <scope>NUCLEOTIDE SEQUENCE [LARGE SCALE GENOMIC DNA]</scope>
    <source>
        <strain evidence="4">Cb09-40</strain>
    </source>
</reference>
<dbReference type="EMBL" id="CP134191">
    <property type="protein sequence ID" value="WPB06753.1"/>
    <property type="molecule type" value="Genomic_DNA"/>
</dbReference>
<evidence type="ECO:0000313" key="5">
    <source>
        <dbReference type="Proteomes" id="UP001302367"/>
    </source>
</evidence>
<feature type="domain" description="C2H2-type" evidence="3">
    <location>
        <begin position="231"/>
        <end position="261"/>
    </location>
</feature>
<dbReference type="Gene3D" id="3.30.160.60">
    <property type="entry name" value="Classic Zinc Finger"/>
    <property type="match status" value="1"/>
</dbReference>
<dbReference type="PROSITE" id="PS50157">
    <property type="entry name" value="ZINC_FINGER_C2H2_2"/>
    <property type="match status" value="1"/>
</dbReference>
<evidence type="ECO:0000256" key="1">
    <source>
        <dbReference type="PROSITE-ProRule" id="PRU00042"/>
    </source>
</evidence>
<sequence>MANTNFHHNTIDDELSLGPRLSSSTVDSNLYIDFNEEDFLYPRSFGEPPSATLSADALEVSIPVLHSASDRSSRSAFQASSSMGPEYHGIGTVNAKSSMQPLPLPIPTPYGNYSAPAASATVTQALGVRLLPSTGDSTEHYHELVRPLPESRHQDICDTISSPTKNLRDKTREVTNTERAATVHLYRARGEKVANGLAAREDAISALPDKLSLVRGHGSHPRWANHYPIEYCCLIPNCTYAASRKTDLERHYRAMHPPPGPSAPLYDCLWQGCHRKGQYGFGRKDKMLDHMMDVHEAEVPKRDNNRESHALSATDNAGPFVVSQESIG</sequence>
<dbReference type="GeneID" id="90644754"/>
<dbReference type="SMART" id="SM00355">
    <property type="entry name" value="ZnF_C2H2"/>
    <property type="match status" value="2"/>
</dbReference>
<evidence type="ECO:0000259" key="3">
    <source>
        <dbReference type="PROSITE" id="PS50157"/>
    </source>
</evidence>
<keyword evidence="1" id="KW-0479">Metal-binding</keyword>